<accession>A0A5J5D0E6</accession>
<dbReference type="InterPro" id="IPR035983">
    <property type="entry name" value="Hect_E3_ubiquitin_ligase"/>
</dbReference>
<evidence type="ECO:0000256" key="3">
    <source>
        <dbReference type="PROSITE-ProRule" id="PRU00104"/>
    </source>
</evidence>
<evidence type="ECO:0000259" key="4">
    <source>
        <dbReference type="PROSITE" id="PS50237"/>
    </source>
</evidence>
<evidence type="ECO:0000256" key="1">
    <source>
        <dbReference type="ARBA" id="ARBA00022679"/>
    </source>
</evidence>
<comment type="caution">
    <text evidence="5">The sequence shown here is derived from an EMBL/GenBank/DDBJ whole genome shotgun (WGS) entry which is preliminary data.</text>
</comment>
<keyword evidence="1" id="KW-0808">Transferase</keyword>
<evidence type="ECO:0000313" key="6">
    <source>
        <dbReference type="Proteomes" id="UP000327493"/>
    </source>
</evidence>
<feature type="domain" description="HECT" evidence="4">
    <location>
        <begin position="80"/>
        <end position="120"/>
    </location>
</feature>
<sequence length="120" mass="13952">MFQVVHRVSGAFQRFRQGMKTFGVLDAIRMHRDASDRCFVTRPPHSQLMDYVLDVEEQEGPLKLGVDFLHELPLRHGCNLPTANTCNNFLQLPVLKKFKDFKETMDCALKTLRDLVRNDF</sequence>
<gene>
    <name evidence="5" type="ORF">FQN60_000439</name>
</gene>
<evidence type="ECO:0000313" key="5">
    <source>
        <dbReference type="EMBL" id="KAA8586603.1"/>
    </source>
</evidence>
<keyword evidence="6" id="KW-1185">Reference proteome</keyword>
<dbReference type="PROSITE" id="PS50237">
    <property type="entry name" value="HECT"/>
    <property type="match status" value="1"/>
</dbReference>
<evidence type="ECO:0000256" key="2">
    <source>
        <dbReference type="ARBA" id="ARBA00022786"/>
    </source>
</evidence>
<dbReference type="Proteomes" id="UP000327493">
    <property type="component" value="Chromosome 13"/>
</dbReference>
<reference evidence="5 6" key="1">
    <citation type="submission" date="2019-08" db="EMBL/GenBank/DDBJ databases">
        <title>A chromosome-level genome assembly, high-density linkage maps, and genome scans reveal the genomic architecture of hybrid incompatibilities underlying speciation via character displacement in darters (Percidae: Etheostominae).</title>
        <authorList>
            <person name="Moran R.L."/>
            <person name="Catchen J.M."/>
            <person name="Fuller R.C."/>
        </authorList>
    </citation>
    <scope>NUCLEOTIDE SEQUENCE [LARGE SCALE GENOMIC DNA]</scope>
    <source>
        <strain evidence="5">EspeVRDwgs_2016</strain>
        <tissue evidence="5">Muscle</tissue>
    </source>
</reference>
<dbReference type="InterPro" id="IPR000569">
    <property type="entry name" value="HECT_dom"/>
</dbReference>
<protein>
    <recommendedName>
        <fullName evidence="4">HECT domain-containing protein</fullName>
    </recommendedName>
</protein>
<proteinExistence type="predicted"/>
<keyword evidence="2 3" id="KW-0833">Ubl conjugation pathway</keyword>
<feature type="active site" description="Glycyl thioester intermediate" evidence="3">
    <location>
        <position position="86"/>
    </location>
</feature>
<organism evidence="5 6">
    <name type="scientific">Etheostoma spectabile</name>
    <name type="common">orangethroat darter</name>
    <dbReference type="NCBI Taxonomy" id="54343"/>
    <lineage>
        <taxon>Eukaryota</taxon>
        <taxon>Metazoa</taxon>
        <taxon>Chordata</taxon>
        <taxon>Craniata</taxon>
        <taxon>Vertebrata</taxon>
        <taxon>Euteleostomi</taxon>
        <taxon>Actinopterygii</taxon>
        <taxon>Neopterygii</taxon>
        <taxon>Teleostei</taxon>
        <taxon>Neoteleostei</taxon>
        <taxon>Acanthomorphata</taxon>
        <taxon>Eupercaria</taxon>
        <taxon>Perciformes</taxon>
        <taxon>Percoidei</taxon>
        <taxon>Percidae</taxon>
        <taxon>Etheostomatinae</taxon>
        <taxon>Etheostoma</taxon>
    </lineage>
</organism>
<dbReference type="SUPFAM" id="SSF56204">
    <property type="entry name" value="Hect, E3 ligase catalytic domain"/>
    <property type="match status" value="1"/>
</dbReference>
<dbReference type="AlphaFoldDB" id="A0A5J5D0E6"/>
<dbReference type="GO" id="GO:0004842">
    <property type="term" value="F:ubiquitin-protein transferase activity"/>
    <property type="evidence" value="ECO:0007669"/>
    <property type="project" value="InterPro"/>
</dbReference>
<name>A0A5J5D0E6_9PERO</name>
<dbReference type="EMBL" id="VOFY01000013">
    <property type="protein sequence ID" value="KAA8586603.1"/>
    <property type="molecule type" value="Genomic_DNA"/>
</dbReference>